<feature type="compositionally biased region" description="Polar residues" evidence="1">
    <location>
        <begin position="189"/>
        <end position="200"/>
    </location>
</feature>
<dbReference type="Pfam" id="PF18759">
    <property type="entry name" value="Plavaka"/>
    <property type="match status" value="1"/>
</dbReference>
<evidence type="ECO:0000313" key="3">
    <source>
        <dbReference type="Proteomes" id="UP000230002"/>
    </source>
</evidence>
<accession>A0A2G8S920</accession>
<organism evidence="2 3">
    <name type="scientific">Ganoderma sinense ZZ0214-1</name>
    <dbReference type="NCBI Taxonomy" id="1077348"/>
    <lineage>
        <taxon>Eukaryota</taxon>
        <taxon>Fungi</taxon>
        <taxon>Dikarya</taxon>
        <taxon>Basidiomycota</taxon>
        <taxon>Agaricomycotina</taxon>
        <taxon>Agaricomycetes</taxon>
        <taxon>Polyporales</taxon>
        <taxon>Polyporaceae</taxon>
        <taxon>Ganoderma</taxon>
    </lineage>
</organism>
<sequence>MPTKSKKKRSTKNTKQKDYKCAGCGRSYTIFGYFQHLRQTSKPDCIKVRDSDSRFRWNSPPPPSTPSSSRSSTPPSTPLAVDQAAREPSAQLFDGDFFGEYDPAEFDEYDEYDGGDEDDQQDAHKERRNEDRDEDFELEELEEELEEDALCYQEEEDWEVDMDEDYAPQRMDVDPEDASGSDEDGAPDPSTTQASQHRAQDQLCTNTYVDRFPGARAGAPVHRRRQQSDYDKFDANEDNVYFPFHSRIDWEVGRWAKLRGATSTAVMELLKIKGLAELLGLSFTSARELNAIVDDGLSSGRPRFIRREIKVAGEVFEVFYRDIIQCICALYGDPEFTGLLVFTPERHYADADRTVRVYFDMHTGRWWWDTQAELEKRKPGATIIPIIISSNKTQLTVFGSKTAYPVYVTIGNLPKDIRRKPSRCGQILLAYLPIRLNIGRPPYLPTSKLEHITNKAARRRVSANFFHTCLSAILKPLITAGIHGITITSGDGIVRRGHPIFAMYIGDYPEQLLVTCCKNGTCPKCDIPADEMGDDTSSDRPLRDLIKVLDALSEVDNTAGAFNKACREAGIKPVPHPFWEGLPYVDIF</sequence>
<reference evidence="2 3" key="1">
    <citation type="journal article" date="2015" name="Sci. Rep.">
        <title>Chromosome-level genome map provides insights into diverse defense mechanisms in the medicinal fungus Ganoderma sinense.</title>
        <authorList>
            <person name="Zhu Y."/>
            <person name="Xu J."/>
            <person name="Sun C."/>
            <person name="Zhou S."/>
            <person name="Xu H."/>
            <person name="Nelson D.R."/>
            <person name="Qian J."/>
            <person name="Song J."/>
            <person name="Luo H."/>
            <person name="Xiang L."/>
            <person name="Li Y."/>
            <person name="Xu Z."/>
            <person name="Ji A."/>
            <person name="Wang L."/>
            <person name="Lu S."/>
            <person name="Hayward A."/>
            <person name="Sun W."/>
            <person name="Li X."/>
            <person name="Schwartz D.C."/>
            <person name="Wang Y."/>
            <person name="Chen S."/>
        </authorList>
    </citation>
    <scope>NUCLEOTIDE SEQUENCE [LARGE SCALE GENOMIC DNA]</scope>
    <source>
        <strain evidence="2 3">ZZ0214-1</strain>
    </source>
</reference>
<evidence type="ECO:0000256" key="1">
    <source>
        <dbReference type="SAM" id="MobiDB-lite"/>
    </source>
</evidence>
<dbReference type="Proteomes" id="UP000230002">
    <property type="component" value="Unassembled WGS sequence"/>
</dbReference>
<dbReference type="EMBL" id="AYKW01000015">
    <property type="protein sequence ID" value="PIL30260.1"/>
    <property type="molecule type" value="Genomic_DNA"/>
</dbReference>
<feature type="compositionally biased region" description="Acidic residues" evidence="1">
    <location>
        <begin position="97"/>
        <end position="120"/>
    </location>
</feature>
<dbReference type="AlphaFoldDB" id="A0A2G8S920"/>
<gene>
    <name evidence="2" type="ORF">GSI_07438</name>
</gene>
<comment type="caution">
    <text evidence="2">The sequence shown here is derived from an EMBL/GenBank/DDBJ whole genome shotgun (WGS) entry which is preliminary data.</text>
</comment>
<feature type="compositionally biased region" description="Acidic residues" evidence="1">
    <location>
        <begin position="132"/>
        <end position="146"/>
    </location>
</feature>
<dbReference type="InterPro" id="IPR041078">
    <property type="entry name" value="Plavaka"/>
</dbReference>
<dbReference type="OrthoDB" id="2803802at2759"/>
<feature type="compositionally biased region" description="Basic and acidic residues" evidence="1">
    <location>
        <begin position="121"/>
        <end position="131"/>
    </location>
</feature>
<protein>
    <recommendedName>
        <fullName evidence="4">C2H2-type domain-containing protein</fullName>
    </recommendedName>
</protein>
<evidence type="ECO:0000313" key="2">
    <source>
        <dbReference type="EMBL" id="PIL30260.1"/>
    </source>
</evidence>
<feature type="region of interest" description="Disordered" evidence="1">
    <location>
        <begin position="51"/>
        <end position="146"/>
    </location>
</feature>
<name>A0A2G8S920_9APHY</name>
<feature type="compositionally biased region" description="Acidic residues" evidence="1">
    <location>
        <begin position="174"/>
        <end position="186"/>
    </location>
</feature>
<feature type="region of interest" description="Disordered" evidence="1">
    <location>
        <begin position="170"/>
        <end position="200"/>
    </location>
</feature>
<proteinExistence type="predicted"/>
<evidence type="ECO:0008006" key="4">
    <source>
        <dbReference type="Google" id="ProtNLM"/>
    </source>
</evidence>
<keyword evidence="3" id="KW-1185">Reference proteome</keyword>